<gene>
    <name evidence="2" type="ORF">H8S64_03075</name>
</gene>
<evidence type="ECO:0000256" key="1">
    <source>
        <dbReference type="SAM" id="SignalP"/>
    </source>
</evidence>
<dbReference type="InterPro" id="IPR042278">
    <property type="entry name" value="Mfa-like_1_N"/>
</dbReference>
<feature type="signal peptide" evidence="1">
    <location>
        <begin position="1"/>
        <end position="22"/>
    </location>
</feature>
<feature type="chain" id="PRO_5047445097" evidence="1">
    <location>
        <begin position="23"/>
        <end position="288"/>
    </location>
</feature>
<dbReference type="Proteomes" id="UP000646484">
    <property type="component" value="Unassembled WGS sequence"/>
</dbReference>
<keyword evidence="3" id="KW-1185">Reference proteome</keyword>
<comment type="caution">
    <text evidence="2">The sequence shown here is derived from an EMBL/GenBank/DDBJ whole genome shotgun (WGS) entry which is preliminary data.</text>
</comment>
<proteinExistence type="predicted"/>
<keyword evidence="1" id="KW-0732">Signal</keyword>
<reference evidence="2 3" key="1">
    <citation type="submission" date="2020-08" db="EMBL/GenBank/DDBJ databases">
        <title>Genome public.</title>
        <authorList>
            <person name="Liu C."/>
            <person name="Sun Q."/>
        </authorList>
    </citation>
    <scope>NUCLEOTIDE SEQUENCE [LARGE SCALE GENOMIC DNA]</scope>
    <source>
        <strain evidence="2 3">NSJ-56</strain>
    </source>
</reference>
<name>A0ABR7CWL8_9BACT</name>
<organism evidence="2 3">
    <name type="scientific">Butyricimonas hominis</name>
    <dbReference type="NCBI Taxonomy" id="2763032"/>
    <lineage>
        <taxon>Bacteria</taxon>
        <taxon>Pseudomonadati</taxon>
        <taxon>Bacteroidota</taxon>
        <taxon>Bacteroidia</taxon>
        <taxon>Bacteroidales</taxon>
        <taxon>Odoribacteraceae</taxon>
        <taxon>Butyricimonas</taxon>
    </lineage>
</organism>
<evidence type="ECO:0000313" key="2">
    <source>
        <dbReference type="EMBL" id="MBC5620076.1"/>
    </source>
</evidence>
<dbReference type="RefSeq" id="WP_186974890.1">
    <property type="nucleotide sequence ID" value="NZ_JACOOH010000001.1"/>
</dbReference>
<dbReference type="InterPro" id="IPR025049">
    <property type="entry name" value="Mfa-like_1"/>
</dbReference>
<dbReference type="Gene3D" id="2.60.40.2620">
    <property type="entry name" value="Fimbrillin-like"/>
    <property type="match status" value="1"/>
</dbReference>
<dbReference type="Gene3D" id="2.60.40.2630">
    <property type="match status" value="1"/>
</dbReference>
<accession>A0ABR7CWL8</accession>
<protein>
    <submittedName>
        <fullName evidence="2">Fimbrillin family protein</fullName>
    </submittedName>
</protein>
<dbReference type="CDD" id="cd13120">
    <property type="entry name" value="BF2867_like_N"/>
    <property type="match status" value="1"/>
</dbReference>
<dbReference type="EMBL" id="JACOOH010000001">
    <property type="protein sequence ID" value="MBC5620076.1"/>
    <property type="molecule type" value="Genomic_DNA"/>
</dbReference>
<dbReference type="Pfam" id="PF13149">
    <property type="entry name" value="Mfa_like_1"/>
    <property type="match status" value="1"/>
</dbReference>
<evidence type="ECO:0000313" key="3">
    <source>
        <dbReference type="Proteomes" id="UP000646484"/>
    </source>
</evidence>
<sequence length="288" mass="31185">MKAKIYICFTWVCLAVCVACHSGSENDGTEEGQTREVSFAVSRSDDLFARSVSSGFEVGDSIGIYAVKRDVSGEIGIPGKTGNQAHNAKWIKTLEGWTPASLKDKIVYPQDGAELDFYAYYPYDRNATAPDEISMAVQTEQGTEENLKKSDWMRASNTEGISEGEVELKFQHVLSCAEVQVQTGGVAPDAGLEVHVTGVNTVCTYNLGAGTFLGESEVGTIVMQRLDAPGESGSLTFKALLPAQAIAAETPLFRCLQNGKIYIYRSEGIEFTEGNRTRFIFTLKGGGE</sequence>